<evidence type="ECO:0000256" key="4">
    <source>
        <dbReference type="ARBA" id="ARBA00022840"/>
    </source>
</evidence>
<keyword evidence="5" id="KW-0812">Transmembrane</keyword>
<name>A0AAX2F2V9_9BACT</name>
<dbReference type="PANTHER" id="PTHR12358:SF54">
    <property type="entry name" value="SPHINGOSINE KINASE RELATED PROTEIN"/>
    <property type="match status" value="1"/>
</dbReference>
<comment type="caution">
    <text evidence="7">The sequence shown here is derived from an EMBL/GenBank/DDBJ whole genome shotgun (WGS) entry which is preliminary data.</text>
</comment>
<dbReference type="EMBL" id="FQWA01000006">
    <property type="protein sequence ID" value="SHF71288.1"/>
    <property type="molecule type" value="Genomic_DNA"/>
</dbReference>
<evidence type="ECO:0000256" key="1">
    <source>
        <dbReference type="ARBA" id="ARBA00022679"/>
    </source>
</evidence>
<accession>A0AAX2F2V9</accession>
<dbReference type="Pfam" id="PF00781">
    <property type="entry name" value="DAGK_cat"/>
    <property type="match status" value="1"/>
</dbReference>
<dbReference type="Pfam" id="PF19279">
    <property type="entry name" value="YegS_C"/>
    <property type="match status" value="1"/>
</dbReference>
<keyword evidence="2" id="KW-0547">Nucleotide-binding</keyword>
<evidence type="ECO:0000256" key="2">
    <source>
        <dbReference type="ARBA" id="ARBA00022741"/>
    </source>
</evidence>
<dbReference type="AlphaFoldDB" id="A0AAX2F2V9"/>
<evidence type="ECO:0000313" key="7">
    <source>
        <dbReference type="EMBL" id="SHF71288.1"/>
    </source>
</evidence>
<dbReference type="InterPro" id="IPR045540">
    <property type="entry name" value="YegS/DAGK_C"/>
</dbReference>
<feature type="transmembrane region" description="Helical" evidence="5">
    <location>
        <begin position="172"/>
        <end position="190"/>
    </location>
</feature>
<evidence type="ECO:0000313" key="8">
    <source>
        <dbReference type="Proteomes" id="UP000184105"/>
    </source>
</evidence>
<proteinExistence type="predicted"/>
<sequence length="313" mass="36097">MVEEGRWGVIYCPKGGGVLANPVKRWEQTERCLQAHNIQYDMVQSENPRSVDRLVRKLISNGYKTIIIYGGDSALNDAVNYLMQLEPEERERITLGVIPNGVLNDFAHFWGFDESHLEQTIVWLKQKRVRRVDVGCIRYENKKNERCRRYFLNCVNIGMVANIISLRRRMRHLFVSRTISFILSCFLLLFQRMDYLMSLKINTDSIRQRLMTICVGNAQGYGQTPNAVPYNGLLDVSIVSQPNMLQAMEGMYLLLREKILNHRNVQAYRTNEINVQIAQHTPVSVDGRLINGTPIGTFTIDVEKEVINFIIPS</sequence>
<dbReference type="InterPro" id="IPR050187">
    <property type="entry name" value="Lipid_Phosphate_FormReg"/>
</dbReference>
<dbReference type="SUPFAM" id="SSF111331">
    <property type="entry name" value="NAD kinase/diacylglycerol kinase-like"/>
    <property type="match status" value="1"/>
</dbReference>
<gene>
    <name evidence="7" type="ORF">SAMN05444364_10664</name>
</gene>
<keyword evidence="3 7" id="KW-0418">Kinase</keyword>
<dbReference type="Gene3D" id="3.40.50.10330">
    <property type="entry name" value="Probable inorganic polyphosphate/atp-NAD kinase, domain 1"/>
    <property type="match status" value="1"/>
</dbReference>
<dbReference type="PROSITE" id="PS50146">
    <property type="entry name" value="DAGK"/>
    <property type="match status" value="1"/>
</dbReference>
<dbReference type="PANTHER" id="PTHR12358">
    <property type="entry name" value="SPHINGOSINE KINASE"/>
    <property type="match status" value="1"/>
</dbReference>
<evidence type="ECO:0000256" key="5">
    <source>
        <dbReference type="SAM" id="Phobius"/>
    </source>
</evidence>
<keyword evidence="4" id="KW-0067">ATP-binding</keyword>
<keyword evidence="5" id="KW-0472">Membrane</keyword>
<reference evidence="7 8" key="1">
    <citation type="submission" date="2016-11" db="EMBL/GenBank/DDBJ databases">
        <authorList>
            <person name="Varghese N."/>
            <person name="Submissions S."/>
        </authorList>
    </citation>
    <scope>NUCLEOTIDE SEQUENCE [LARGE SCALE GENOMIC DNA]</scope>
    <source>
        <strain evidence="7 8">DSM 22613</strain>
    </source>
</reference>
<dbReference type="Proteomes" id="UP000184105">
    <property type="component" value="Unassembled WGS sequence"/>
</dbReference>
<evidence type="ECO:0000259" key="6">
    <source>
        <dbReference type="PROSITE" id="PS50146"/>
    </source>
</evidence>
<dbReference type="Gene3D" id="2.60.200.40">
    <property type="match status" value="1"/>
</dbReference>
<protein>
    <submittedName>
        <fullName evidence="7">Lipid kinase, YegS/Rv2252/BmrU family</fullName>
    </submittedName>
</protein>
<evidence type="ECO:0000256" key="3">
    <source>
        <dbReference type="ARBA" id="ARBA00022777"/>
    </source>
</evidence>
<dbReference type="GO" id="GO:0005524">
    <property type="term" value="F:ATP binding"/>
    <property type="evidence" value="ECO:0007669"/>
    <property type="project" value="UniProtKB-KW"/>
</dbReference>
<keyword evidence="5" id="KW-1133">Transmembrane helix</keyword>
<keyword evidence="8" id="KW-1185">Reference proteome</keyword>
<dbReference type="InterPro" id="IPR016064">
    <property type="entry name" value="NAD/diacylglycerol_kinase_sf"/>
</dbReference>
<dbReference type="InterPro" id="IPR017438">
    <property type="entry name" value="ATP-NAD_kinase_N"/>
</dbReference>
<feature type="domain" description="DAGKc" evidence="6">
    <location>
        <begin position="2"/>
        <end position="141"/>
    </location>
</feature>
<dbReference type="RefSeq" id="WP_025838119.1">
    <property type="nucleotide sequence ID" value="NZ_BAKP01000015.1"/>
</dbReference>
<keyword evidence="1" id="KW-0808">Transferase</keyword>
<dbReference type="GO" id="GO:0016301">
    <property type="term" value="F:kinase activity"/>
    <property type="evidence" value="ECO:0007669"/>
    <property type="project" value="UniProtKB-KW"/>
</dbReference>
<organism evidence="7 8">
    <name type="scientific">Prevotella scopos JCM 17725</name>
    <dbReference type="NCBI Taxonomy" id="1236518"/>
    <lineage>
        <taxon>Bacteria</taxon>
        <taxon>Pseudomonadati</taxon>
        <taxon>Bacteroidota</taxon>
        <taxon>Bacteroidia</taxon>
        <taxon>Bacteroidales</taxon>
        <taxon>Prevotellaceae</taxon>
        <taxon>Prevotella</taxon>
    </lineage>
</organism>
<dbReference type="InterPro" id="IPR001206">
    <property type="entry name" value="Diacylglycerol_kinase_cat_dom"/>
</dbReference>